<dbReference type="PRINTS" id="PR00296">
    <property type="entry name" value="CYCLINKINASE"/>
</dbReference>
<dbReference type="Proteomes" id="UP000186922">
    <property type="component" value="Unassembled WGS sequence"/>
</dbReference>
<dbReference type="FunFam" id="3.30.170.10:FF:000001">
    <property type="entry name" value="Cyclin-dependent kinases regulatory subunit"/>
    <property type="match status" value="1"/>
</dbReference>
<dbReference type="GO" id="GO:0051301">
    <property type="term" value="P:cell division"/>
    <property type="evidence" value="ECO:0007669"/>
    <property type="project" value="UniProtKB-UniRule"/>
</dbReference>
<dbReference type="STRING" id="947166.A0A1D1VUS9"/>
<evidence type="ECO:0000256" key="3">
    <source>
        <dbReference type="ARBA" id="ARBA00023306"/>
    </source>
</evidence>
<evidence type="ECO:0000256" key="1">
    <source>
        <dbReference type="ARBA" id="ARBA00007782"/>
    </source>
</evidence>
<evidence type="ECO:0000256" key="5">
    <source>
        <dbReference type="RuleBase" id="RU311113"/>
    </source>
</evidence>
<proteinExistence type="inferred from homology"/>
<dbReference type="Gene3D" id="3.30.170.10">
    <property type="entry name" value="Cyclin-dependent kinase, regulatory subunit"/>
    <property type="match status" value="1"/>
</dbReference>
<evidence type="ECO:0000256" key="4">
    <source>
        <dbReference type="ARBA" id="ARBA00068939"/>
    </source>
</evidence>
<evidence type="ECO:0000313" key="6">
    <source>
        <dbReference type="EMBL" id="GAV03538.1"/>
    </source>
</evidence>
<dbReference type="SMART" id="SM01084">
    <property type="entry name" value="CKS"/>
    <property type="match status" value="1"/>
</dbReference>
<protein>
    <recommendedName>
        <fullName evidence="4 5">Cyclin-dependent kinases regulatory subunit</fullName>
    </recommendedName>
</protein>
<sequence>MSNNKFYYSDKYNDSEYEYRHVVLPKDMASRVPKSRLMTENEWRGLGIQQSLGWEHYMIHKPEPHIILFRRPLPEDFKREMQMKKDKKREETSGADIMLAGRREKINV</sequence>
<dbReference type="InterPro" id="IPR036858">
    <property type="entry name" value="Cyclin-dep_kinase_reg-sub_sf"/>
</dbReference>
<reference evidence="6 7" key="1">
    <citation type="journal article" date="2016" name="Nat. Commun.">
        <title>Extremotolerant tardigrade genome and improved radiotolerance of human cultured cells by tardigrade-unique protein.</title>
        <authorList>
            <person name="Hashimoto T."/>
            <person name="Horikawa D.D."/>
            <person name="Saito Y."/>
            <person name="Kuwahara H."/>
            <person name="Kozuka-Hata H."/>
            <person name="Shin-I T."/>
            <person name="Minakuchi Y."/>
            <person name="Ohishi K."/>
            <person name="Motoyama A."/>
            <person name="Aizu T."/>
            <person name="Enomoto A."/>
            <person name="Kondo K."/>
            <person name="Tanaka S."/>
            <person name="Hara Y."/>
            <person name="Koshikawa S."/>
            <person name="Sagara H."/>
            <person name="Miura T."/>
            <person name="Yokobori S."/>
            <person name="Miyagawa K."/>
            <person name="Suzuki Y."/>
            <person name="Kubo T."/>
            <person name="Oyama M."/>
            <person name="Kohara Y."/>
            <person name="Fujiyama A."/>
            <person name="Arakawa K."/>
            <person name="Katayama T."/>
            <person name="Toyoda A."/>
            <person name="Kunieda T."/>
        </authorList>
    </citation>
    <scope>NUCLEOTIDE SEQUENCE [LARGE SCALE GENOMIC DNA]</scope>
    <source>
        <strain evidence="6 7">YOKOZUNA-1</strain>
    </source>
</reference>
<dbReference type="Pfam" id="PF01111">
    <property type="entry name" value="CKS"/>
    <property type="match status" value="1"/>
</dbReference>
<comment type="similarity">
    <text evidence="1 5">Belongs to the CKS family.</text>
</comment>
<dbReference type="AlphaFoldDB" id="A0A1D1VUS9"/>
<comment type="caution">
    <text evidence="6">The sequence shown here is derived from an EMBL/GenBank/DDBJ whole genome shotgun (WGS) entry which is preliminary data.</text>
</comment>
<organism evidence="6 7">
    <name type="scientific">Ramazzottius varieornatus</name>
    <name type="common">Water bear</name>
    <name type="synonym">Tardigrade</name>
    <dbReference type="NCBI Taxonomy" id="947166"/>
    <lineage>
        <taxon>Eukaryota</taxon>
        <taxon>Metazoa</taxon>
        <taxon>Ecdysozoa</taxon>
        <taxon>Tardigrada</taxon>
        <taxon>Eutardigrada</taxon>
        <taxon>Parachela</taxon>
        <taxon>Hypsibioidea</taxon>
        <taxon>Ramazzottiidae</taxon>
        <taxon>Ramazzottius</taxon>
    </lineage>
</organism>
<dbReference type="GO" id="GO:0016538">
    <property type="term" value="F:cyclin-dependent protein serine/threonine kinase regulator activity"/>
    <property type="evidence" value="ECO:0007669"/>
    <property type="project" value="InterPro"/>
</dbReference>
<keyword evidence="3 5" id="KW-0131">Cell cycle</keyword>
<dbReference type="EMBL" id="BDGG01000009">
    <property type="protein sequence ID" value="GAV03538.1"/>
    <property type="molecule type" value="Genomic_DNA"/>
</dbReference>
<accession>A0A1D1VUS9</accession>
<dbReference type="PANTHER" id="PTHR23415">
    <property type="entry name" value="CYCLIN-DEPENDENT KINASES REGULATORY SUBUNIT/60S RIBOSOME SUBUNIT BIOGENESIS PROTEIN NIP7"/>
    <property type="match status" value="1"/>
</dbReference>
<evidence type="ECO:0000313" key="7">
    <source>
        <dbReference type="Proteomes" id="UP000186922"/>
    </source>
</evidence>
<name>A0A1D1VUS9_RAMVA</name>
<keyword evidence="7" id="KW-1185">Reference proteome</keyword>
<evidence type="ECO:0000256" key="2">
    <source>
        <dbReference type="ARBA" id="ARBA00022618"/>
    </source>
</evidence>
<dbReference type="InterPro" id="IPR000789">
    <property type="entry name" value="Cyclin-dep_kinase_reg-sub"/>
</dbReference>
<comment type="function">
    <text evidence="5">Binds to the catalytic subunit of the cyclin dependent kinases and is essential for their biological function.</text>
</comment>
<dbReference type="OrthoDB" id="440676at2759"/>
<keyword evidence="2 5" id="KW-0132">Cell division</keyword>
<dbReference type="SUPFAM" id="SSF55637">
    <property type="entry name" value="Cell cycle regulatory proteins"/>
    <property type="match status" value="1"/>
</dbReference>
<gene>
    <name evidence="6" type="primary">RvY_13941-1</name>
    <name evidence="6" type="synonym">RvY_13941.1</name>
    <name evidence="6" type="ORF">RvY_13941</name>
</gene>